<dbReference type="RefSeq" id="WP_091690851.1">
    <property type="nucleotide sequence ID" value="NZ_CAAGSJ010000001.1"/>
</dbReference>
<dbReference type="InterPro" id="IPR027417">
    <property type="entry name" value="P-loop_NTPase"/>
</dbReference>
<dbReference type="PANTHER" id="PTHR42794">
    <property type="entry name" value="HEMIN IMPORT ATP-BINDING PROTEIN HMUV"/>
    <property type="match status" value="1"/>
</dbReference>
<dbReference type="SMART" id="SM00382">
    <property type="entry name" value="AAA"/>
    <property type="match status" value="1"/>
</dbReference>
<organism evidence="11 12">
    <name type="scientific">Methanococcoides vulcani</name>
    <dbReference type="NCBI Taxonomy" id="1353158"/>
    <lineage>
        <taxon>Archaea</taxon>
        <taxon>Methanobacteriati</taxon>
        <taxon>Methanobacteriota</taxon>
        <taxon>Stenosarchaea group</taxon>
        <taxon>Methanomicrobia</taxon>
        <taxon>Methanosarcinales</taxon>
        <taxon>Methanosarcinaceae</taxon>
        <taxon>Methanococcoides</taxon>
    </lineage>
</organism>
<dbReference type="PANTHER" id="PTHR42794:SF1">
    <property type="entry name" value="HEMIN IMPORT ATP-BINDING PROTEIN HMUV"/>
    <property type="match status" value="1"/>
</dbReference>
<keyword evidence="4" id="KW-1278">Translocase</keyword>
<dbReference type="EMBL" id="FOHQ01000009">
    <property type="protein sequence ID" value="SET10853.1"/>
    <property type="molecule type" value="Genomic_DNA"/>
</dbReference>
<dbReference type="InterPro" id="IPR017871">
    <property type="entry name" value="ABC_transporter-like_CS"/>
</dbReference>
<evidence type="ECO:0000313" key="12">
    <source>
        <dbReference type="Proteomes" id="UP000243338"/>
    </source>
</evidence>
<proteinExistence type="predicted"/>
<dbReference type="SUPFAM" id="SSF52540">
    <property type="entry name" value="P-loop containing nucleoside triphosphate hydrolases"/>
    <property type="match status" value="1"/>
</dbReference>
<evidence type="ECO:0000256" key="1">
    <source>
        <dbReference type="ARBA" id="ARBA00022448"/>
    </source>
</evidence>
<evidence type="ECO:0000256" key="6">
    <source>
        <dbReference type="ARBA" id="ARBA00058960"/>
    </source>
</evidence>
<reference evidence="12" key="1">
    <citation type="submission" date="2016-10" db="EMBL/GenBank/DDBJ databases">
        <authorList>
            <person name="Varghese N."/>
            <person name="Submissions S."/>
        </authorList>
    </citation>
    <scope>NUCLEOTIDE SEQUENCE [LARGE SCALE GENOMIC DNA]</scope>
    <source>
        <strain evidence="12">SLH 33</strain>
    </source>
</reference>
<evidence type="ECO:0000256" key="8">
    <source>
        <dbReference type="ARBA" id="ARBA00073649"/>
    </source>
</evidence>
<keyword evidence="1" id="KW-0813">Transport</keyword>
<evidence type="ECO:0000256" key="2">
    <source>
        <dbReference type="ARBA" id="ARBA00022741"/>
    </source>
</evidence>
<evidence type="ECO:0000259" key="10">
    <source>
        <dbReference type="PROSITE" id="PS50893"/>
    </source>
</evidence>
<dbReference type="FunFam" id="3.40.50.300:FF:000134">
    <property type="entry name" value="Iron-enterobactin ABC transporter ATP-binding protein"/>
    <property type="match status" value="1"/>
</dbReference>
<dbReference type="AlphaFoldDB" id="A0A1I0BWK2"/>
<accession>A0A1I0BWK2</accession>
<keyword evidence="12" id="KW-1185">Reference proteome</keyword>
<comment type="catalytic activity">
    <reaction evidence="5">
        <text>an R-cob(III)alamin(out) + ATP + H2O = an R-cob(III)alamin(in) + ADP + phosphate + H(+)</text>
        <dbReference type="Rhea" id="RHEA:17873"/>
        <dbReference type="ChEBI" id="CHEBI:15377"/>
        <dbReference type="ChEBI" id="CHEBI:15378"/>
        <dbReference type="ChEBI" id="CHEBI:30616"/>
        <dbReference type="ChEBI" id="CHEBI:43474"/>
        <dbReference type="ChEBI" id="CHEBI:140785"/>
        <dbReference type="ChEBI" id="CHEBI:456216"/>
        <dbReference type="EC" id="7.6.2.8"/>
    </reaction>
</comment>
<dbReference type="InterPro" id="IPR003439">
    <property type="entry name" value="ABC_transporter-like_ATP-bd"/>
</dbReference>
<name>A0A1I0BWK2_9EURY</name>
<dbReference type="GO" id="GO:0015420">
    <property type="term" value="F:ABC-type vitamin B12 transporter activity"/>
    <property type="evidence" value="ECO:0007669"/>
    <property type="project" value="UniProtKB-EC"/>
</dbReference>
<dbReference type="Proteomes" id="UP000243338">
    <property type="component" value="Unassembled WGS sequence"/>
</dbReference>
<keyword evidence="2" id="KW-0547">Nucleotide-binding</keyword>
<comment type="function">
    <text evidence="6">Required for corrinoid utilization. Probably part of the ABC transporter complex BtuCDF involved in cobalamin (vitamin B12) import. Probably responsible for energy coupling to the transport system.</text>
</comment>
<keyword evidence="3 11" id="KW-0067">ATP-binding</keyword>
<evidence type="ECO:0000256" key="4">
    <source>
        <dbReference type="ARBA" id="ARBA00022967"/>
    </source>
</evidence>
<dbReference type="GO" id="GO:0005524">
    <property type="term" value="F:ATP binding"/>
    <property type="evidence" value="ECO:0007669"/>
    <property type="project" value="UniProtKB-KW"/>
</dbReference>
<dbReference type="STRING" id="1353158.SAMN04488587_2366"/>
<dbReference type="GO" id="GO:0016887">
    <property type="term" value="F:ATP hydrolysis activity"/>
    <property type="evidence" value="ECO:0007669"/>
    <property type="project" value="InterPro"/>
</dbReference>
<gene>
    <name evidence="11" type="ORF">SAMN04488587_2366</name>
</gene>
<feature type="domain" description="ABC transporter" evidence="10">
    <location>
        <begin position="3"/>
        <end position="236"/>
    </location>
</feature>
<dbReference type="Gene3D" id="3.40.50.300">
    <property type="entry name" value="P-loop containing nucleotide triphosphate hydrolases"/>
    <property type="match status" value="1"/>
</dbReference>
<dbReference type="EC" id="7.6.2.8" evidence="7"/>
<evidence type="ECO:0000313" key="11">
    <source>
        <dbReference type="EMBL" id="SET10853.1"/>
    </source>
</evidence>
<dbReference type="Pfam" id="PF00005">
    <property type="entry name" value="ABC_tran"/>
    <property type="match status" value="1"/>
</dbReference>
<dbReference type="PROSITE" id="PS00211">
    <property type="entry name" value="ABC_TRANSPORTER_1"/>
    <property type="match status" value="1"/>
</dbReference>
<evidence type="ECO:0000256" key="5">
    <source>
        <dbReference type="ARBA" id="ARBA00050590"/>
    </source>
</evidence>
<dbReference type="PROSITE" id="PS50893">
    <property type="entry name" value="ABC_TRANSPORTER_2"/>
    <property type="match status" value="1"/>
</dbReference>
<protein>
    <recommendedName>
        <fullName evidence="8">Cobalamin import ATP-binding protein BtuD</fullName>
        <ecNumber evidence="7">7.6.2.8</ecNumber>
    </recommendedName>
    <alternativeName>
        <fullName evidence="9">Vitamin B12-transporting ATPase</fullName>
    </alternativeName>
</protein>
<evidence type="ECO:0000256" key="3">
    <source>
        <dbReference type="ARBA" id="ARBA00022840"/>
    </source>
</evidence>
<dbReference type="CDD" id="cd03214">
    <property type="entry name" value="ABC_Iron-Siderophores_B12_Hemin"/>
    <property type="match status" value="1"/>
</dbReference>
<dbReference type="OrthoDB" id="24644at2157"/>
<evidence type="ECO:0000256" key="9">
    <source>
        <dbReference type="ARBA" id="ARBA00077139"/>
    </source>
</evidence>
<evidence type="ECO:0000256" key="7">
    <source>
        <dbReference type="ARBA" id="ARBA00066387"/>
    </source>
</evidence>
<dbReference type="InterPro" id="IPR003593">
    <property type="entry name" value="AAA+_ATPase"/>
</dbReference>
<sequence length="254" mass="28395">MKLIINELQFNYSSEPLLENVNLELKPGELVSIIGPNGAGKSTLIKCINRILEPEGSIKIGEKDTKKMSRNEIAKHMSYVPQSPENKFPTTVLDTVLMGRRPHSSWRFSENDINKALNSLELMGISDFALKDYNELSGGQQQRVIIARAIAQESNIVLLDEPTSNLDIKHQLSLMELLKELVQNKGISVIMAIHDLNISARYSDRLILMEKGKIVAAGEPADVLTEENIEEVYGVKISVREENGLLHIIPLRSL</sequence>